<evidence type="ECO:0000256" key="1">
    <source>
        <dbReference type="SAM" id="Phobius"/>
    </source>
</evidence>
<keyword evidence="1" id="KW-1133">Transmembrane helix</keyword>
<feature type="transmembrane region" description="Helical" evidence="1">
    <location>
        <begin position="250"/>
        <end position="270"/>
    </location>
</feature>
<keyword evidence="1" id="KW-0472">Membrane</keyword>
<dbReference type="STRING" id="407022.SAMN05661044_00547"/>
<accession>A0A1H7I0W4</accession>
<dbReference type="EMBL" id="FOAF01000001">
    <property type="protein sequence ID" value="SEK56038.1"/>
    <property type="molecule type" value="Genomic_DNA"/>
</dbReference>
<dbReference type="OrthoDB" id="1452981at2"/>
<feature type="transmembrane region" description="Helical" evidence="1">
    <location>
        <begin position="220"/>
        <end position="244"/>
    </location>
</feature>
<sequence>MIDNFIKFIFFGNIFVGILAVALSFETAVQLSAPFNSTAYYLLLFFATMAYYTYAYINVAVSNKQHNPRTLWYAQHYKFVRLNLTFSVGISFILIAYLTFRNIHHLLRLPLLYWGVIVIVVLAGILYYGLLPKSFLPLNIRNTGLLKAFVIGFVWASCVNLFPLIMLRIEHNVAFADPFLISWLFIKTFMFCTVNAIMFDIKDYAEDANKQLKTFVVRFGLRNTIFQILIPLLLIGIFSMIVFVNYRHFGVVPLLINILPFALSLLVAYSMHKRQNILYYLIVIDGLLLVKAICGITAMYFVNNGLV</sequence>
<feature type="transmembrane region" description="Helical" evidence="1">
    <location>
        <begin position="82"/>
        <end position="100"/>
    </location>
</feature>
<reference evidence="3" key="1">
    <citation type="submission" date="2016-10" db="EMBL/GenBank/DDBJ databases">
        <authorList>
            <person name="Varghese N."/>
            <person name="Submissions S."/>
        </authorList>
    </citation>
    <scope>NUCLEOTIDE SEQUENCE [LARGE SCALE GENOMIC DNA]</scope>
    <source>
        <strain evidence="3">DSM 18733</strain>
    </source>
</reference>
<feature type="transmembrane region" description="Helical" evidence="1">
    <location>
        <begin position="5"/>
        <end position="25"/>
    </location>
</feature>
<name>A0A1H7I0W4_OLID1</name>
<dbReference type="GO" id="GO:0016740">
    <property type="term" value="F:transferase activity"/>
    <property type="evidence" value="ECO:0007669"/>
    <property type="project" value="UniProtKB-KW"/>
</dbReference>
<feature type="transmembrane region" description="Helical" evidence="1">
    <location>
        <begin position="40"/>
        <end position="61"/>
    </location>
</feature>
<dbReference type="Proteomes" id="UP000199421">
    <property type="component" value="Unassembled WGS sequence"/>
</dbReference>
<evidence type="ECO:0000313" key="2">
    <source>
        <dbReference type="EMBL" id="SEK56038.1"/>
    </source>
</evidence>
<evidence type="ECO:0000313" key="3">
    <source>
        <dbReference type="Proteomes" id="UP000199421"/>
    </source>
</evidence>
<dbReference type="AlphaFoldDB" id="A0A1H7I0W4"/>
<proteinExistence type="predicted"/>
<dbReference type="RefSeq" id="WP_093317956.1">
    <property type="nucleotide sequence ID" value="NZ_FOAF01000001.1"/>
</dbReference>
<organism evidence="2 3">
    <name type="scientific">Olivibacter domesticus</name>
    <name type="common">Pseudosphingobacterium domesticum</name>
    <dbReference type="NCBI Taxonomy" id="407022"/>
    <lineage>
        <taxon>Bacteria</taxon>
        <taxon>Pseudomonadati</taxon>
        <taxon>Bacteroidota</taxon>
        <taxon>Sphingobacteriia</taxon>
        <taxon>Sphingobacteriales</taxon>
        <taxon>Sphingobacteriaceae</taxon>
        <taxon>Olivibacter</taxon>
    </lineage>
</organism>
<gene>
    <name evidence="2" type="ORF">SAMN05661044_00547</name>
</gene>
<feature type="transmembrane region" description="Helical" evidence="1">
    <location>
        <begin position="112"/>
        <end position="132"/>
    </location>
</feature>
<keyword evidence="1" id="KW-0812">Transmembrane</keyword>
<feature type="transmembrane region" description="Helical" evidence="1">
    <location>
        <begin position="144"/>
        <end position="167"/>
    </location>
</feature>
<feature type="transmembrane region" description="Helical" evidence="1">
    <location>
        <begin position="179"/>
        <end position="199"/>
    </location>
</feature>
<protein>
    <submittedName>
        <fullName evidence="2">UbiA prenyltransferase family protein</fullName>
    </submittedName>
</protein>
<keyword evidence="2" id="KW-0808">Transferase</keyword>
<feature type="transmembrane region" description="Helical" evidence="1">
    <location>
        <begin position="277"/>
        <end position="302"/>
    </location>
</feature>
<keyword evidence="3" id="KW-1185">Reference proteome</keyword>